<feature type="region of interest" description="Disordered" evidence="1">
    <location>
        <begin position="91"/>
        <end position="113"/>
    </location>
</feature>
<feature type="compositionally biased region" description="Polar residues" evidence="1">
    <location>
        <begin position="283"/>
        <end position="308"/>
    </location>
</feature>
<dbReference type="Pfam" id="PF04774">
    <property type="entry name" value="HABP4_PAI-RBP1"/>
    <property type="match status" value="1"/>
</dbReference>
<keyword evidence="4" id="KW-1185">Reference proteome</keyword>
<sequence length="308" mass="35173">MKILWAQKNKYNKWNNICIFAVILFFFKNKASKWFLKKRVGKTKREHDRHSGTGQAINDNTKRGGGGGHNWGDASEQIRDAVDKHVEEDAAVPKEEAKAPKKDELDPQNYGDLATTEKKDLDVSYEEYMKQKQKSGKKAYDTRTVTNHSLTADRAQQRKKKRKKPKKQQKLIQPEYSFLPARYCVLDYFLFFFIRKKNSKFRESGRPERDSRRDSDRGGRGRGGDRERGDGFGRGGGRGFGDNRGGFGSRGRGRRNDASAEFENRSGVPQPHRPQPQYRLKNDANNAGNVNAPNQQHAQGLPPQSTNE</sequence>
<feature type="compositionally biased region" description="Basic and acidic residues" evidence="1">
    <location>
        <begin position="254"/>
        <end position="264"/>
    </location>
</feature>
<dbReference type="Proteomes" id="UP000023152">
    <property type="component" value="Unassembled WGS sequence"/>
</dbReference>
<comment type="caution">
    <text evidence="3">The sequence shown here is derived from an EMBL/GenBank/DDBJ whole genome shotgun (WGS) entry which is preliminary data.</text>
</comment>
<feature type="compositionally biased region" description="Basic and acidic residues" evidence="1">
    <location>
        <begin position="201"/>
        <end position="231"/>
    </location>
</feature>
<feature type="domain" description="Hyaluronan/mRNA-binding protein" evidence="2">
    <location>
        <begin position="43"/>
        <end position="148"/>
    </location>
</feature>
<proteinExistence type="predicted"/>
<dbReference type="AlphaFoldDB" id="X6M7U1"/>
<feature type="region of interest" description="Disordered" evidence="1">
    <location>
        <begin position="129"/>
        <end position="170"/>
    </location>
</feature>
<name>X6M7U1_RETFI</name>
<evidence type="ECO:0000256" key="1">
    <source>
        <dbReference type="SAM" id="MobiDB-lite"/>
    </source>
</evidence>
<evidence type="ECO:0000313" key="4">
    <source>
        <dbReference type="Proteomes" id="UP000023152"/>
    </source>
</evidence>
<protein>
    <recommendedName>
        <fullName evidence="2">Hyaluronan/mRNA-binding protein domain-containing protein</fullName>
    </recommendedName>
</protein>
<dbReference type="InterPro" id="IPR006861">
    <property type="entry name" value="HABP4_PAIRBP1-bd"/>
</dbReference>
<feature type="region of interest" description="Disordered" evidence="1">
    <location>
        <begin position="201"/>
        <end position="308"/>
    </location>
</feature>
<feature type="region of interest" description="Disordered" evidence="1">
    <location>
        <begin position="40"/>
        <end position="74"/>
    </location>
</feature>
<accession>X6M7U1</accession>
<feature type="compositionally biased region" description="Basic residues" evidence="1">
    <location>
        <begin position="157"/>
        <end position="169"/>
    </location>
</feature>
<dbReference type="EMBL" id="ASPP01023938">
    <property type="protein sequence ID" value="ETO09716.1"/>
    <property type="molecule type" value="Genomic_DNA"/>
</dbReference>
<dbReference type="SMART" id="SM01233">
    <property type="entry name" value="HABP4_PAI-RBP1"/>
    <property type="match status" value="1"/>
</dbReference>
<organism evidence="3 4">
    <name type="scientific">Reticulomyxa filosa</name>
    <dbReference type="NCBI Taxonomy" id="46433"/>
    <lineage>
        <taxon>Eukaryota</taxon>
        <taxon>Sar</taxon>
        <taxon>Rhizaria</taxon>
        <taxon>Retaria</taxon>
        <taxon>Foraminifera</taxon>
        <taxon>Monothalamids</taxon>
        <taxon>Reticulomyxidae</taxon>
        <taxon>Reticulomyxa</taxon>
    </lineage>
</organism>
<evidence type="ECO:0000259" key="2">
    <source>
        <dbReference type="SMART" id="SM01233"/>
    </source>
</evidence>
<reference evidence="3 4" key="1">
    <citation type="journal article" date="2013" name="Curr. Biol.">
        <title>The Genome of the Foraminiferan Reticulomyxa filosa.</title>
        <authorList>
            <person name="Glockner G."/>
            <person name="Hulsmann N."/>
            <person name="Schleicher M."/>
            <person name="Noegel A.A."/>
            <person name="Eichinger L."/>
            <person name="Gallinger C."/>
            <person name="Pawlowski J."/>
            <person name="Sierra R."/>
            <person name="Euteneuer U."/>
            <person name="Pillet L."/>
            <person name="Moustafa A."/>
            <person name="Platzer M."/>
            <person name="Groth M."/>
            <person name="Szafranski K."/>
            <person name="Schliwa M."/>
        </authorList>
    </citation>
    <scope>NUCLEOTIDE SEQUENCE [LARGE SCALE GENOMIC DNA]</scope>
</reference>
<feature type="compositionally biased region" description="Gly residues" evidence="1">
    <location>
        <begin position="232"/>
        <end position="250"/>
    </location>
</feature>
<evidence type="ECO:0000313" key="3">
    <source>
        <dbReference type="EMBL" id="ETO09716.1"/>
    </source>
</evidence>
<feature type="compositionally biased region" description="Basic and acidic residues" evidence="1">
    <location>
        <begin position="91"/>
        <end position="105"/>
    </location>
</feature>
<dbReference type="Gene3D" id="6.10.140.1040">
    <property type="match status" value="1"/>
</dbReference>
<gene>
    <name evidence="3" type="ORF">RFI_27661</name>
</gene>